<name>A0A1G2LEW0_9BACT</name>
<protein>
    <submittedName>
        <fullName evidence="1">Uncharacterized protein</fullName>
    </submittedName>
</protein>
<evidence type="ECO:0000313" key="2">
    <source>
        <dbReference type="Proteomes" id="UP000176705"/>
    </source>
</evidence>
<reference evidence="1 2" key="1">
    <citation type="journal article" date="2016" name="Nat. Commun.">
        <title>Thousands of microbial genomes shed light on interconnected biogeochemical processes in an aquifer system.</title>
        <authorList>
            <person name="Anantharaman K."/>
            <person name="Brown C.T."/>
            <person name="Hug L.A."/>
            <person name="Sharon I."/>
            <person name="Castelle C.J."/>
            <person name="Probst A.J."/>
            <person name="Thomas B.C."/>
            <person name="Singh A."/>
            <person name="Wilkins M.J."/>
            <person name="Karaoz U."/>
            <person name="Brodie E.L."/>
            <person name="Williams K.H."/>
            <person name="Hubbard S.S."/>
            <person name="Banfield J.F."/>
        </authorList>
    </citation>
    <scope>NUCLEOTIDE SEQUENCE [LARGE SCALE GENOMIC DNA]</scope>
</reference>
<sequence length="101" mass="11370">MKGQAALGVWVTSLNPKDRSVFLFYGGFQTPAEAEYARGRAEASYGDARIIPRDTADFRARTEIPRDEMEGMPEVVVSHLPITEWHRLFGDATRLTGREDL</sequence>
<proteinExistence type="predicted"/>
<gene>
    <name evidence="1" type="ORF">A3B37_02245</name>
</gene>
<dbReference type="AlphaFoldDB" id="A0A1G2LEW0"/>
<evidence type="ECO:0000313" key="1">
    <source>
        <dbReference type="EMBL" id="OHA09362.1"/>
    </source>
</evidence>
<accession>A0A1G2LEW0</accession>
<comment type="caution">
    <text evidence="1">The sequence shown here is derived from an EMBL/GenBank/DDBJ whole genome shotgun (WGS) entry which is preliminary data.</text>
</comment>
<dbReference type="EMBL" id="MHQS01000003">
    <property type="protein sequence ID" value="OHA09362.1"/>
    <property type="molecule type" value="Genomic_DNA"/>
</dbReference>
<dbReference type="Proteomes" id="UP000176705">
    <property type="component" value="Unassembled WGS sequence"/>
</dbReference>
<organism evidence="1 2">
    <name type="scientific">Candidatus Sungbacteria bacterium RIFCSPLOWO2_01_FULL_59_16</name>
    <dbReference type="NCBI Taxonomy" id="1802280"/>
    <lineage>
        <taxon>Bacteria</taxon>
        <taxon>Candidatus Sungiibacteriota</taxon>
    </lineage>
</organism>